<dbReference type="Proteomes" id="UP000583929">
    <property type="component" value="Unassembled WGS sequence"/>
</dbReference>
<keyword evidence="9" id="KW-1185">Reference proteome</keyword>
<dbReference type="EMBL" id="JAATIQ010000095">
    <property type="protein sequence ID" value="KAF4383910.1"/>
    <property type="molecule type" value="Genomic_DNA"/>
</dbReference>
<protein>
    <recommendedName>
        <fullName evidence="5">Glycosyltransferase</fullName>
        <ecNumber evidence="5">2.4.1.-</ecNumber>
    </recommendedName>
</protein>
<evidence type="ECO:0000256" key="1">
    <source>
        <dbReference type="ARBA" id="ARBA00009995"/>
    </source>
</evidence>
<dbReference type="Proteomes" id="UP000525078">
    <property type="component" value="Unassembled WGS sequence"/>
</dbReference>
<dbReference type="InterPro" id="IPR050481">
    <property type="entry name" value="UDP-glycosyltransf_plant"/>
</dbReference>
<comment type="caution">
    <text evidence="6">The sequence shown here is derived from an EMBL/GenBank/DDBJ whole genome shotgun (WGS) entry which is preliminary data.</text>
</comment>
<accession>A0A7J6EMR5</accession>
<dbReference type="EMBL" id="JAATIP010000213">
    <property type="protein sequence ID" value="KAF4359737.1"/>
    <property type="molecule type" value="Genomic_DNA"/>
</dbReference>
<dbReference type="EC" id="2.4.1.-" evidence="5"/>
<sequence length="469" mass="51957">MQNHVFLIATPGIGLLTPTVEFARRLINRYPNRLTATVLLIPVPQWPTIHSYIQSLHATSSPSLNFLLLPLVEPPSPDQFPSYVANITALVDQQKVNIRDAIVSESKKRRVVGLIVDLFCTFAADVANDLNVPSYLFYPSPAAFLSYELELPISNSNLTSDESLTELTLRGFANSVPRRVLLRSEMERCKNGGFSVHVDHACKFTQMKGIIVNTVQELEPFALDSLSSNGAPKVFPIGPVLNLNGSGQWNLNGAPKERVISWLDNQPKSSVVFLCFGSWGNLSGPQVNEIAIGLERSGLRFLWALRKPSKSEINPSIDFSNFEGVLPNGFLERTAKIGLVCGWVPQMTILTHQAIGGFVSHCGWNSTLESLWCGVPLATWPVFAEQHMNAFLMAKELGLSSEIRLDYEDGVDLVSAEEVEKGVKKLMESDNILRVRVKDMRDKCRVAMEENGSSYSFLGDLVEELISHN</sequence>
<dbReference type="Gene3D" id="3.40.50.2000">
    <property type="entry name" value="Glycogen Phosphorylase B"/>
    <property type="match status" value="2"/>
</dbReference>
<dbReference type="Pfam" id="PF00201">
    <property type="entry name" value="UDPGT"/>
    <property type="match status" value="1"/>
</dbReference>
<dbReference type="AlphaFoldDB" id="A0A7J6EMR5"/>
<proteinExistence type="inferred from homology"/>
<dbReference type="CDD" id="cd03784">
    <property type="entry name" value="GT1_Gtf-like"/>
    <property type="match status" value="1"/>
</dbReference>
<dbReference type="GO" id="GO:0035251">
    <property type="term" value="F:UDP-glucosyltransferase activity"/>
    <property type="evidence" value="ECO:0007669"/>
    <property type="project" value="InterPro"/>
</dbReference>
<dbReference type="PANTHER" id="PTHR48048:SF81">
    <property type="entry name" value="GLYCOSYLTRANSFERASE"/>
    <property type="match status" value="1"/>
</dbReference>
<evidence type="ECO:0000313" key="8">
    <source>
        <dbReference type="Proteomes" id="UP000525078"/>
    </source>
</evidence>
<evidence type="ECO:0000256" key="5">
    <source>
        <dbReference type="RuleBase" id="RU362057"/>
    </source>
</evidence>
<dbReference type="FunFam" id="3.40.50.2000:FF:000056">
    <property type="entry name" value="Glycosyltransferase"/>
    <property type="match status" value="1"/>
</dbReference>
<dbReference type="PROSITE" id="PS00375">
    <property type="entry name" value="UDPGT"/>
    <property type="match status" value="1"/>
</dbReference>
<name>A0A7J6EMR5_CANSA</name>
<dbReference type="InterPro" id="IPR035595">
    <property type="entry name" value="UDP_glycos_trans_CS"/>
</dbReference>
<keyword evidence="2 4" id="KW-0328">Glycosyltransferase</keyword>
<dbReference type="InterPro" id="IPR002213">
    <property type="entry name" value="UDP_glucos_trans"/>
</dbReference>
<evidence type="ECO:0000256" key="2">
    <source>
        <dbReference type="ARBA" id="ARBA00022676"/>
    </source>
</evidence>
<gene>
    <name evidence="6" type="ORF">F8388_008299</name>
    <name evidence="7" type="ORF">G4B88_016343</name>
</gene>
<evidence type="ECO:0000313" key="6">
    <source>
        <dbReference type="EMBL" id="KAF4359737.1"/>
    </source>
</evidence>
<evidence type="ECO:0000256" key="3">
    <source>
        <dbReference type="ARBA" id="ARBA00022679"/>
    </source>
</evidence>
<evidence type="ECO:0000313" key="9">
    <source>
        <dbReference type="Proteomes" id="UP000583929"/>
    </source>
</evidence>
<dbReference type="SUPFAM" id="SSF53756">
    <property type="entry name" value="UDP-Glycosyltransferase/glycogen phosphorylase"/>
    <property type="match status" value="1"/>
</dbReference>
<keyword evidence="3 4" id="KW-0808">Transferase</keyword>
<dbReference type="PANTHER" id="PTHR48048">
    <property type="entry name" value="GLYCOSYLTRANSFERASE"/>
    <property type="match status" value="1"/>
</dbReference>
<evidence type="ECO:0000313" key="7">
    <source>
        <dbReference type="EMBL" id="KAF4383910.1"/>
    </source>
</evidence>
<evidence type="ECO:0000256" key="4">
    <source>
        <dbReference type="RuleBase" id="RU003718"/>
    </source>
</evidence>
<comment type="similarity">
    <text evidence="1 4">Belongs to the UDP-glycosyltransferase family.</text>
</comment>
<organism evidence="6 8">
    <name type="scientific">Cannabis sativa</name>
    <name type="common">Hemp</name>
    <name type="synonym">Marijuana</name>
    <dbReference type="NCBI Taxonomy" id="3483"/>
    <lineage>
        <taxon>Eukaryota</taxon>
        <taxon>Viridiplantae</taxon>
        <taxon>Streptophyta</taxon>
        <taxon>Embryophyta</taxon>
        <taxon>Tracheophyta</taxon>
        <taxon>Spermatophyta</taxon>
        <taxon>Magnoliopsida</taxon>
        <taxon>eudicotyledons</taxon>
        <taxon>Gunneridae</taxon>
        <taxon>Pentapetalae</taxon>
        <taxon>rosids</taxon>
        <taxon>fabids</taxon>
        <taxon>Rosales</taxon>
        <taxon>Cannabaceae</taxon>
        <taxon>Cannabis</taxon>
    </lineage>
</organism>
<reference evidence="8 9" key="1">
    <citation type="journal article" date="2020" name="bioRxiv">
        <title>Sequence and annotation of 42 cannabis genomes reveals extensive copy number variation in cannabinoid synthesis and pathogen resistance genes.</title>
        <authorList>
            <person name="Mckernan K.J."/>
            <person name="Helbert Y."/>
            <person name="Kane L.T."/>
            <person name="Ebling H."/>
            <person name="Zhang L."/>
            <person name="Liu B."/>
            <person name="Eaton Z."/>
            <person name="Mclaughlin S."/>
            <person name="Kingan S."/>
            <person name="Baybayan P."/>
            <person name="Concepcion G."/>
            <person name="Jordan M."/>
            <person name="Riva A."/>
            <person name="Barbazuk W."/>
            <person name="Harkins T."/>
        </authorList>
    </citation>
    <scope>NUCLEOTIDE SEQUENCE [LARGE SCALE GENOMIC DNA]</scope>
    <source>
        <strain evidence="8 9">cv. Jamaican Lion 4</strain>
        <strain evidence="7">Father</strain>
        <strain evidence="6">Mother</strain>
        <tissue evidence="6">Leaf</tissue>
    </source>
</reference>